<reference evidence="1 2" key="1">
    <citation type="submission" date="2019-09" db="EMBL/GenBank/DDBJ databases">
        <title>Paraburkholderia podalyriae sp. nov., A South African Podalyria-associated rhizobium.</title>
        <authorList>
            <person name="Mavima L."/>
            <person name="Beukes C.W."/>
            <person name="Palmer M."/>
            <person name="De Meyer S.E."/>
            <person name="James E.K."/>
            <person name="Maluk M."/>
            <person name="Avontuur J.R."/>
            <person name="Chan W.Y."/>
            <person name="Venter S.N."/>
            <person name="Steenkamp E.T."/>
        </authorList>
    </citation>
    <scope>NUCLEOTIDE SEQUENCE [LARGE SCALE GENOMIC DNA]</scope>
    <source>
        <strain evidence="1 2">WC7.3b</strain>
    </source>
</reference>
<dbReference type="PROSITE" id="PS51257">
    <property type="entry name" value="PROKAR_LIPOPROTEIN"/>
    <property type="match status" value="1"/>
</dbReference>
<proteinExistence type="predicted"/>
<comment type="caution">
    <text evidence="1">The sequence shown here is derived from an EMBL/GenBank/DDBJ whole genome shotgun (WGS) entry which is preliminary data.</text>
</comment>
<accession>A0ABR7PQJ8</accession>
<evidence type="ECO:0008006" key="3">
    <source>
        <dbReference type="Google" id="ProtNLM"/>
    </source>
</evidence>
<dbReference type="Proteomes" id="UP000736373">
    <property type="component" value="Unassembled WGS sequence"/>
</dbReference>
<protein>
    <recommendedName>
        <fullName evidence="3">DUF2846 domain-containing protein</fullName>
    </recommendedName>
</protein>
<organism evidence="1 2">
    <name type="scientific">Paraburkholderia podalyriae</name>
    <dbReference type="NCBI Taxonomy" id="1938811"/>
    <lineage>
        <taxon>Bacteria</taxon>
        <taxon>Pseudomonadati</taxon>
        <taxon>Pseudomonadota</taxon>
        <taxon>Betaproteobacteria</taxon>
        <taxon>Burkholderiales</taxon>
        <taxon>Burkholderiaceae</taxon>
        <taxon>Paraburkholderia</taxon>
    </lineage>
</organism>
<sequence length="132" mass="13870">MSRILIALITAALAGCTTSLVPLNQAKATPAEHIHTTTHTTPVAGSQSITLVRNAGALFAAGTRLDVFVDGELTAELATSEALRLYLPAGEHLLTTKIAGQVATVAVTVPSKFTIYRIDVNDEYVKLQPSAD</sequence>
<evidence type="ECO:0000313" key="2">
    <source>
        <dbReference type="Proteomes" id="UP000736373"/>
    </source>
</evidence>
<keyword evidence="2" id="KW-1185">Reference proteome</keyword>
<evidence type="ECO:0000313" key="1">
    <source>
        <dbReference type="EMBL" id="MBC8748525.1"/>
    </source>
</evidence>
<dbReference type="RefSeq" id="WP_187635582.1">
    <property type="nucleotide sequence ID" value="NZ_VZQQ01000014.1"/>
</dbReference>
<gene>
    <name evidence="1" type="ORF">F6X42_18505</name>
</gene>
<dbReference type="EMBL" id="VZQQ01000014">
    <property type="protein sequence ID" value="MBC8748525.1"/>
    <property type="molecule type" value="Genomic_DNA"/>
</dbReference>
<name>A0ABR7PQJ8_9BURK</name>